<dbReference type="SUPFAM" id="SSF47384">
    <property type="entry name" value="Homodimeric domain of signal transducing histidine kinase"/>
    <property type="match status" value="1"/>
</dbReference>
<evidence type="ECO:0000256" key="7">
    <source>
        <dbReference type="ARBA" id="ARBA00022840"/>
    </source>
</evidence>
<feature type="domain" description="PAC" evidence="12">
    <location>
        <begin position="296"/>
        <end position="347"/>
    </location>
</feature>
<feature type="transmembrane region" description="Helical" evidence="9">
    <location>
        <begin position="197"/>
        <end position="216"/>
    </location>
</feature>
<evidence type="ECO:0000259" key="10">
    <source>
        <dbReference type="PROSITE" id="PS50109"/>
    </source>
</evidence>
<dbReference type="InterPro" id="IPR036097">
    <property type="entry name" value="HisK_dim/P_sf"/>
</dbReference>
<evidence type="ECO:0000313" key="14">
    <source>
        <dbReference type="Proteomes" id="UP001597079"/>
    </source>
</evidence>
<dbReference type="InterPro" id="IPR000700">
    <property type="entry name" value="PAS-assoc_C"/>
</dbReference>
<keyword evidence="3" id="KW-0597">Phosphoprotein</keyword>
<dbReference type="Proteomes" id="UP001597079">
    <property type="component" value="Unassembled WGS sequence"/>
</dbReference>
<feature type="transmembrane region" description="Helical" evidence="9">
    <location>
        <begin position="61"/>
        <end position="93"/>
    </location>
</feature>
<dbReference type="EMBL" id="JBHUCX010000099">
    <property type="protein sequence ID" value="MFD1677872.1"/>
    <property type="molecule type" value="Genomic_DNA"/>
</dbReference>
<sequence>MNGLRAIKRGYQWGLFASGLFVPITAILHFYMNYTSEIFIFTALAVVLSLLPIYLPGNLVWSTGVICYIFVLFYYGLYNSFIPLLFGTLTVYLKHSQWNFRRVNWFRFFVTMGMYLYALSGSCLWEDSVKGIPTFFSIFGAVAIFEIINLSLFLGIQLSVGQAKTASRSFKTFHLIPLFATTTILSLLISSAHLVPAVFYAGILLFCFILLSRQYFRAVETSKEAQDKYRLIAHHTSDLIVVIDQDAMITYASPSHEQVFQCVPEELCGTSLYDYVKEKETAQSLLAKIKQEPIAQRLQMTLQIQQHAVVVETELSPVLDERGRIHDFIVVSRDITERLQQQEYLIQAEKLAITGQLAAGIAHEIRNPLTSIKGFMQLLKEHFNELSNQTFDVIWSEINRIDEITSELLVLAKPQRTQLKKNDLSAIIRHVITLLDGQAHQNNIYFNFDSDRLILVECNANQMRQVFLNIFKNSIESMAGGGTIDVRLRETVSDVTITVTDEGTGIPDELISTLGEPFYTTKEKGTGLGLMVVYNVIQEHGGTISIDSQKDKGTKVCISLPSVQLSRTDDLC</sequence>
<keyword evidence="9" id="KW-0472">Membrane</keyword>
<dbReference type="SUPFAM" id="SSF55785">
    <property type="entry name" value="PYP-like sensor domain (PAS domain)"/>
    <property type="match status" value="1"/>
</dbReference>
<keyword evidence="5" id="KW-0547">Nucleotide-binding</keyword>
<keyword evidence="7 13" id="KW-0067">ATP-binding</keyword>
<feature type="transmembrane region" description="Helical" evidence="9">
    <location>
        <begin position="38"/>
        <end position="55"/>
    </location>
</feature>
<evidence type="ECO:0000256" key="9">
    <source>
        <dbReference type="SAM" id="Phobius"/>
    </source>
</evidence>
<dbReference type="InterPro" id="IPR036890">
    <property type="entry name" value="HATPase_C_sf"/>
</dbReference>
<dbReference type="InterPro" id="IPR003594">
    <property type="entry name" value="HATPase_dom"/>
</dbReference>
<dbReference type="Gene3D" id="1.10.287.130">
    <property type="match status" value="1"/>
</dbReference>
<feature type="domain" description="PAS" evidence="11">
    <location>
        <begin position="225"/>
        <end position="280"/>
    </location>
</feature>
<keyword evidence="9" id="KW-0812">Transmembrane</keyword>
<keyword evidence="6" id="KW-0418">Kinase</keyword>
<dbReference type="GO" id="GO:0005524">
    <property type="term" value="F:ATP binding"/>
    <property type="evidence" value="ECO:0007669"/>
    <property type="project" value="UniProtKB-KW"/>
</dbReference>
<feature type="transmembrane region" description="Helical" evidence="9">
    <location>
        <begin position="12"/>
        <end position="31"/>
    </location>
</feature>
<dbReference type="PROSITE" id="PS50109">
    <property type="entry name" value="HIS_KIN"/>
    <property type="match status" value="1"/>
</dbReference>
<dbReference type="SMART" id="SM00387">
    <property type="entry name" value="HATPase_c"/>
    <property type="match status" value="1"/>
</dbReference>
<feature type="domain" description="Histidine kinase" evidence="10">
    <location>
        <begin position="360"/>
        <end position="564"/>
    </location>
</feature>
<organism evidence="13 14">
    <name type="scientific">Alicyclobacillus fodiniaquatilis</name>
    <dbReference type="NCBI Taxonomy" id="1661150"/>
    <lineage>
        <taxon>Bacteria</taxon>
        <taxon>Bacillati</taxon>
        <taxon>Bacillota</taxon>
        <taxon>Bacilli</taxon>
        <taxon>Bacillales</taxon>
        <taxon>Alicyclobacillaceae</taxon>
        <taxon>Alicyclobacillus</taxon>
    </lineage>
</organism>
<protein>
    <recommendedName>
        <fullName evidence="2">histidine kinase</fullName>
        <ecNumber evidence="2">2.7.13.3</ecNumber>
    </recommendedName>
</protein>
<evidence type="ECO:0000313" key="13">
    <source>
        <dbReference type="EMBL" id="MFD1677872.1"/>
    </source>
</evidence>
<dbReference type="InterPro" id="IPR005467">
    <property type="entry name" value="His_kinase_dom"/>
</dbReference>
<evidence type="ECO:0000256" key="4">
    <source>
        <dbReference type="ARBA" id="ARBA00022679"/>
    </source>
</evidence>
<accession>A0ABW4JSL7</accession>
<dbReference type="PROSITE" id="PS50113">
    <property type="entry name" value="PAC"/>
    <property type="match status" value="1"/>
</dbReference>
<dbReference type="PANTHER" id="PTHR43065:SF10">
    <property type="entry name" value="PEROXIDE STRESS-ACTIVATED HISTIDINE KINASE MAK3"/>
    <property type="match status" value="1"/>
</dbReference>
<dbReference type="Gene3D" id="3.30.450.20">
    <property type="entry name" value="PAS domain"/>
    <property type="match status" value="1"/>
</dbReference>
<feature type="transmembrane region" description="Helical" evidence="9">
    <location>
        <begin position="137"/>
        <end position="160"/>
    </location>
</feature>
<dbReference type="RefSeq" id="WP_377945795.1">
    <property type="nucleotide sequence ID" value="NZ_JBHUCX010000099.1"/>
</dbReference>
<evidence type="ECO:0000256" key="1">
    <source>
        <dbReference type="ARBA" id="ARBA00000085"/>
    </source>
</evidence>
<evidence type="ECO:0000256" key="8">
    <source>
        <dbReference type="ARBA" id="ARBA00023012"/>
    </source>
</evidence>
<keyword evidence="8" id="KW-0902">Two-component regulatory system</keyword>
<feature type="transmembrane region" description="Helical" evidence="9">
    <location>
        <begin position="172"/>
        <end position="191"/>
    </location>
</feature>
<dbReference type="InterPro" id="IPR000014">
    <property type="entry name" value="PAS"/>
</dbReference>
<proteinExistence type="predicted"/>
<evidence type="ECO:0000256" key="5">
    <source>
        <dbReference type="ARBA" id="ARBA00022741"/>
    </source>
</evidence>
<dbReference type="InterPro" id="IPR003661">
    <property type="entry name" value="HisK_dim/P_dom"/>
</dbReference>
<dbReference type="CDD" id="cd00082">
    <property type="entry name" value="HisKA"/>
    <property type="match status" value="1"/>
</dbReference>
<dbReference type="CDD" id="cd00130">
    <property type="entry name" value="PAS"/>
    <property type="match status" value="1"/>
</dbReference>
<dbReference type="SMART" id="SM00091">
    <property type="entry name" value="PAS"/>
    <property type="match status" value="1"/>
</dbReference>
<dbReference type="SMART" id="SM00388">
    <property type="entry name" value="HisKA"/>
    <property type="match status" value="1"/>
</dbReference>
<dbReference type="NCBIfam" id="TIGR00229">
    <property type="entry name" value="sensory_box"/>
    <property type="match status" value="1"/>
</dbReference>
<evidence type="ECO:0000256" key="6">
    <source>
        <dbReference type="ARBA" id="ARBA00022777"/>
    </source>
</evidence>
<dbReference type="EC" id="2.7.13.3" evidence="2"/>
<dbReference type="InterPro" id="IPR004358">
    <property type="entry name" value="Sig_transdc_His_kin-like_C"/>
</dbReference>
<dbReference type="PANTHER" id="PTHR43065">
    <property type="entry name" value="SENSOR HISTIDINE KINASE"/>
    <property type="match status" value="1"/>
</dbReference>
<evidence type="ECO:0000256" key="3">
    <source>
        <dbReference type="ARBA" id="ARBA00022553"/>
    </source>
</evidence>
<dbReference type="PRINTS" id="PR00344">
    <property type="entry name" value="BCTRLSENSOR"/>
</dbReference>
<evidence type="ECO:0000259" key="11">
    <source>
        <dbReference type="PROSITE" id="PS50112"/>
    </source>
</evidence>
<dbReference type="Pfam" id="PF00512">
    <property type="entry name" value="HisKA"/>
    <property type="match status" value="1"/>
</dbReference>
<dbReference type="InterPro" id="IPR013767">
    <property type="entry name" value="PAS_fold"/>
</dbReference>
<evidence type="ECO:0000256" key="2">
    <source>
        <dbReference type="ARBA" id="ARBA00012438"/>
    </source>
</evidence>
<comment type="caution">
    <text evidence="13">The sequence shown here is derived from an EMBL/GenBank/DDBJ whole genome shotgun (WGS) entry which is preliminary data.</text>
</comment>
<comment type="catalytic activity">
    <reaction evidence="1">
        <text>ATP + protein L-histidine = ADP + protein N-phospho-L-histidine.</text>
        <dbReference type="EC" id="2.7.13.3"/>
    </reaction>
</comment>
<dbReference type="CDD" id="cd00075">
    <property type="entry name" value="HATPase"/>
    <property type="match status" value="1"/>
</dbReference>
<dbReference type="PROSITE" id="PS50112">
    <property type="entry name" value="PAS"/>
    <property type="match status" value="1"/>
</dbReference>
<reference evidence="14" key="1">
    <citation type="journal article" date="2019" name="Int. J. Syst. Evol. Microbiol.">
        <title>The Global Catalogue of Microorganisms (GCM) 10K type strain sequencing project: providing services to taxonomists for standard genome sequencing and annotation.</title>
        <authorList>
            <consortium name="The Broad Institute Genomics Platform"/>
            <consortium name="The Broad Institute Genome Sequencing Center for Infectious Disease"/>
            <person name="Wu L."/>
            <person name="Ma J."/>
        </authorList>
    </citation>
    <scope>NUCLEOTIDE SEQUENCE [LARGE SCALE GENOMIC DNA]</scope>
    <source>
        <strain evidence="14">CGMCC 1.12286</strain>
    </source>
</reference>
<keyword evidence="9" id="KW-1133">Transmembrane helix</keyword>
<name>A0ABW4JSL7_9BACL</name>
<gene>
    <name evidence="13" type="ORF">ACFSB2_24720</name>
</gene>
<dbReference type="SUPFAM" id="SSF55874">
    <property type="entry name" value="ATPase domain of HSP90 chaperone/DNA topoisomerase II/histidine kinase"/>
    <property type="match status" value="1"/>
</dbReference>
<feature type="transmembrane region" description="Helical" evidence="9">
    <location>
        <begin position="105"/>
        <end position="125"/>
    </location>
</feature>
<dbReference type="Gene3D" id="3.30.565.10">
    <property type="entry name" value="Histidine kinase-like ATPase, C-terminal domain"/>
    <property type="match status" value="1"/>
</dbReference>
<keyword evidence="4" id="KW-0808">Transferase</keyword>
<dbReference type="Pfam" id="PF02518">
    <property type="entry name" value="HATPase_c"/>
    <property type="match status" value="1"/>
</dbReference>
<evidence type="ECO:0000259" key="12">
    <source>
        <dbReference type="PROSITE" id="PS50113"/>
    </source>
</evidence>
<dbReference type="Pfam" id="PF00989">
    <property type="entry name" value="PAS"/>
    <property type="match status" value="1"/>
</dbReference>
<dbReference type="InterPro" id="IPR035965">
    <property type="entry name" value="PAS-like_dom_sf"/>
</dbReference>
<keyword evidence="14" id="KW-1185">Reference proteome</keyword>